<feature type="region of interest" description="Disordered" evidence="10">
    <location>
        <begin position="1"/>
        <end position="181"/>
    </location>
</feature>
<proteinExistence type="predicted"/>
<sequence length="403" mass="41641">PPGPPGPDGGPGPAGEVGPKGPMGRPGNDGPPGTCGDPGPKGQKGQDGSRGSEGPPGEPGDKGETGPKGFPTVISTTGDPGDPGLPGIGSPGFPGLRGADGQSCSKGSLGAPGWTGIPGRDGLRGEDGERGRIGRKGMKTSDSVDLSGANGERGRPGAKGPPGEPGEPGSGSPPRRNGFLFSRHSQDSAAPACPAQSTLIFRGYSLLFINGYSRAHGQDLGTVGSCLQRFSTAPFLICEVGEECRYAERNDYSYWLSNIRSPPNQTSVPPGSGVFLGFRCSVCESEANVIAIHSQTSAVPPCPADWQSLWTGFSFVMETGVGAEGSGQPLVSPGSCLENFQGMPFMECSGSSGTCKYDNSLYSYWLAALDPDNMFRRPSSWILPGNNPDNISRCRVCMKIMQM</sequence>
<dbReference type="Pfam" id="PF01413">
    <property type="entry name" value="C4"/>
    <property type="match status" value="2"/>
</dbReference>
<keyword evidence="4" id="KW-0272">Extracellular matrix</keyword>
<organism evidence="12 13">
    <name type="scientific">Poecilia latipinna</name>
    <name type="common">sailfin molly</name>
    <dbReference type="NCBI Taxonomy" id="48699"/>
    <lineage>
        <taxon>Eukaryota</taxon>
        <taxon>Metazoa</taxon>
        <taxon>Chordata</taxon>
        <taxon>Craniata</taxon>
        <taxon>Vertebrata</taxon>
        <taxon>Euteleostomi</taxon>
        <taxon>Actinopterygii</taxon>
        <taxon>Neopterygii</taxon>
        <taxon>Teleostei</taxon>
        <taxon>Neoteleostei</taxon>
        <taxon>Acanthomorphata</taxon>
        <taxon>Ovalentaria</taxon>
        <taxon>Atherinomorphae</taxon>
        <taxon>Cyprinodontiformes</taxon>
        <taxon>Poeciliidae</taxon>
        <taxon>Poeciliinae</taxon>
        <taxon>Poecilia</taxon>
    </lineage>
</organism>
<evidence type="ECO:0000256" key="9">
    <source>
        <dbReference type="ARBA" id="ARBA00023157"/>
    </source>
</evidence>
<dbReference type="GO" id="GO:0005581">
    <property type="term" value="C:collagen trimer"/>
    <property type="evidence" value="ECO:0007669"/>
    <property type="project" value="UniProtKB-KW"/>
</dbReference>
<dbReference type="PROSITE" id="PS51403">
    <property type="entry name" value="NC1_IV"/>
    <property type="match status" value="1"/>
</dbReference>
<keyword evidence="6" id="KW-0677">Repeat</keyword>
<evidence type="ECO:0000256" key="7">
    <source>
        <dbReference type="ARBA" id="ARBA00022869"/>
    </source>
</evidence>
<dbReference type="GO" id="GO:0005201">
    <property type="term" value="F:extracellular matrix structural constituent"/>
    <property type="evidence" value="ECO:0007669"/>
    <property type="project" value="InterPro"/>
</dbReference>
<evidence type="ECO:0000313" key="13">
    <source>
        <dbReference type="Proteomes" id="UP000261500"/>
    </source>
</evidence>
<evidence type="ECO:0000256" key="8">
    <source>
        <dbReference type="ARBA" id="ARBA00023119"/>
    </source>
</evidence>
<dbReference type="Gene3D" id="2.170.240.10">
    <property type="entry name" value="Collagen IV, non-collagenous"/>
    <property type="match status" value="1"/>
</dbReference>
<comment type="function">
    <text evidence="1">Type IV collagen is the major structural component of glomerular basement membranes (GBM), forming a 'chicken-wire' meshwork together with laminins, proteoglycans and entactin/nidogen.</text>
</comment>
<keyword evidence="8" id="KW-0176">Collagen</keyword>
<dbReference type="InterPro" id="IPR008160">
    <property type="entry name" value="Collagen"/>
</dbReference>
<feature type="compositionally biased region" description="Low complexity" evidence="10">
    <location>
        <begin position="16"/>
        <end position="41"/>
    </location>
</feature>
<comment type="subcellular location">
    <subcellularLocation>
        <location evidence="2">Secreted</location>
        <location evidence="2">Extracellular space</location>
        <location evidence="2">Extracellular matrix</location>
        <location evidence="2">Basement membrane</location>
    </subcellularLocation>
</comment>
<evidence type="ECO:0000256" key="2">
    <source>
        <dbReference type="ARBA" id="ARBA00004302"/>
    </source>
</evidence>
<evidence type="ECO:0000256" key="5">
    <source>
        <dbReference type="ARBA" id="ARBA00022729"/>
    </source>
</evidence>
<dbReference type="Pfam" id="PF01391">
    <property type="entry name" value="Collagen"/>
    <property type="match status" value="2"/>
</dbReference>
<dbReference type="GO" id="GO:0005604">
    <property type="term" value="C:basement membrane"/>
    <property type="evidence" value="ECO:0007669"/>
    <property type="project" value="UniProtKB-SubCell"/>
</dbReference>
<feature type="compositionally biased region" description="Basic and acidic residues" evidence="10">
    <location>
        <begin position="121"/>
        <end position="132"/>
    </location>
</feature>
<dbReference type="STRING" id="48699.ENSPLAP00000015230"/>
<dbReference type="InterPro" id="IPR036954">
    <property type="entry name" value="Collagen_IV_NC_sf"/>
</dbReference>
<reference evidence="12" key="1">
    <citation type="submission" date="2025-08" db="UniProtKB">
        <authorList>
            <consortium name="Ensembl"/>
        </authorList>
    </citation>
    <scope>IDENTIFICATION</scope>
</reference>
<keyword evidence="3" id="KW-0964">Secreted</keyword>
<evidence type="ECO:0000256" key="4">
    <source>
        <dbReference type="ARBA" id="ARBA00022530"/>
    </source>
</evidence>
<evidence type="ECO:0000259" key="11">
    <source>
        <dbReference type="PROSITE" id="PS51403"/>
    </source>
</evidence>
<keyword evidence="5" id="KW-0732">Signal</keyword>
<dbReference type="InterPro" id="IPR001442">
    <property type="entry name" value="Collagen_IV_NC"/>
</dbReference>
<dbReference type="InterPro" id="IPR050938">
    <property type="entry name" value="Collagen_Structural_Proteins"/>
</dbReference>
<evidence type="ECO:0000256" key="10">
    <source>
        <dbReference type="SAM" id="MobiDB-lite"/>
    </source>
</evidence>
<feature type="compositionally biased region" description="Pro residues" evidence="10">
    <location>
        <begin position="1"/>
        <end position="10"/>
    </location>
</feature>
<dbReference type="SUPFAM" id="SSF56436">
    <property type="entry name" value="C-type lectin-like"/>
    <property type="match status" value="2"/>
</dbReference>
<reference evidence="12" key="2">
    <citation type="submission" date="2025-09" db="UniProtKB">
        <authorList>
            <consortium name="Ensembl"/>
        </authorList>
    </citation>
    <scope>IDENTIFICATION</scope>
</reference>
<dbReference type="FunFam" id="2.170.240.10:FF:000001">
    <property type="entry name" value="Collagen IV alpha 1 chain"/>
    <property type="match status" value="1"/>
</dbReference>
<feature type="domain" description="Collagen IV NC1" evidence="11">
    <location>
        <begin position="178"/>
        <end position="401"/>
    </location>
</feature>
<accession>A0A3B3UPD1</accession>
<evidence type="ECO:0000313" key="12">
    <source>
        <dbReference type="Ensembl" id="ENSPLAP00000015230.1"/>
    </source>
</evidence>
<name>A0A3B3UPD1_9TELE</name>
<keyword evidence="9" id="KW-1015">Disulfide bond</keyword>
<dbReference type="InterPro" id="IPR016187">
    <property type="entry name" value="CTDL_fold"/>
</dbReference>
<protein>
    <recommendedName>
        <fullName evidence="11">Collagen IV NC1 domain-containing protein</fullName>
    </recommendedName>
</protein>
<dbReference type="PANTHER" id="PTHR37456:SF6">
    <property type="entry name" value="COLLAGEN ALPHA-1(XXIII) CHAIN-LIKE ISOFORM X2"/>
    <property type="match status" value="1"/>
</dbReference>
<keyword evidence="7" id="KW-0084">Basement membrane</keyword>
<evidence type="ECO:0000256" key="3">
    <source>
        <dbReference type="ARBA" id="ARBA00022525"/>
    </source>
</evidence>
<dbReference type="Ensembl" id="ENSPLAT00000023800.1">
    <property type="protein sequence ID" value="ENSPLAP00000015230.1"/>
    <property type="gene ID" value="ENSPLAG00000019113.1"/>
</dbReference>
<dbReference type="Proteomes" id="UP000261500">
    <property type="component" value="Unplaced"/>
</dbReference>
<dbReference type="GeneTree" id="ENSGT00940000164076"/>
<evidence type="ECO:0000256" key="6">
    <source>
        <dbReference type="ARBA" id="ARBA00022737"/>
    </source>
</evidence>
<dbReference type="AlphaFoldDB" id="A0A3B3UPD1"/>
<dbReference type="PANTHER" id="PTHR37456">
    <property type="entry name" value="SI:CH211-266K2.1"/>
    <property type="match status" value="1"/>
</dbReference>
<evidence type="ECO:0000256" key="1">
    <source>
        <dbReference type="ARBA" id="ARBA00003696"/>
    </source>
</evidence>
<keyword evidence="13" id="KW-1185">Reference proteome</keyword>
<dbReference type="SMART" id="SM00111">
    <property type="entry name" value="C4"/>
    <property type="match status" value="2"/>
</dbReference>